<feature type="transmembrane region" description="Helical" evidence="7">
    <location>
        <begin position="668"/>
        <end position="692"/>
    </location>
</feature>
<dbReference type="PANTHER" id="PTHR43289:SF6">
    <property type="entry name" value="SERINE_THREONINE-PROTEIN KINASE NEKL-3"/>
    <property type="match status" value="1"/>
</dbReference>
<dbReference type="GO" id="GO:0005524">
    <property type="term" value="F:ATP binding"/>
    <property type="evidence" value="ECO:0007669"/>
    <property type="project" value="UniProtKB-UniRule"/>
</dbReference>
<dbReference type="AlphaFoldDB" id="A0A956RPF5"/>
<keyword evidence="7" id="KW-0472">Membrane</keyword>
<feature type="domain" description="Protein kinase" evidence="8">
    <location>
        <begin position="80"/>
        <end position="340"/>
    </location>
</feature>
<sequence>MSACPQCRNACPDGAQYCPKCGAEFDYGSDSPTELSPDSQPEAPAPTKDRSRRSASYSPISVLPEDEHGFATGTVLADRFRIVGRLGRGGMGDVYRADDLKLGQSVALKFLPAEMSRDPDRMRRFLAEVRIARQISHANVCRVYDVLEEDGHHFLSMEYIDGEDLASLLRRIGKLPQDKAIELTRQICAGLSAAHDRGVLHRDLKPANVMIDGRGIARIADFGLAGAEDEIRGAEVRAGTPGYMAPEQLRGDEVTVRSDLYALGLVLYEMFTGKRGLQGRSLDALLREQTSLPSRTSEDLVDLDPAVERVIRRCLQLDPARRPASALAVAAALPGGDPVAAALAAGELPSPEMIASLGDQTRMRFGWALTCLLVTIAGVFASALISDRTRLVTLSKLDKPPAVVEERAREVIATLAPDADARDHTQGAQRDIGYLRWIQSHDSTATRWDSLASGPPFAFEFWYRESPSWLLPMNHLGQVHPGDPPMRQPGMILVGLTPEGRLSSWLSVPPDVSEPDTTARETDWTKVFELAGLDISEFTEVDPIWTPQVFADSRRAWSGRFPARDIDLRIEAASYRGQPVSFQFVEPWQEPENKQGPRGSWATRVAQAAVTLLTIAMLGGSILVARRNLKLGRGDRKGSLRLALYSFVMFFFRFVLDAHHIPSISSEWNLLIFCSGLGLFIAVFTFLMYAALEPYARQYWPELLISWSRALHGRIRDARVGRDLLIGVAVGIVIRMIRPVYFLVQRALGHAPDMPETIALAGLGSTAGAVGNILERLVNCLWIPMALVLLLLFVKWIVKSTRWAVIVAYALCVIIISSGSPWIEWIGIAVTLATLFVLLLRFGLVAIIGYFWIDALIGGYPLTTDLSIWYASTGAFAALLAIATAAYAFRLATRSPVSELD</sequence>
<dbReference type="SMART" id="SM00220">
    <property type="entry name" value="S_TKc"/>
    <property type="match status" value="1"/>
</dbReference>
<evidence type="ECO:0000259" key="8">
    <source>
        <dbReference type="PROSITE" id="PS50011"/>
    </source>
</evidence>
<keyword evidence="3 9" id="KW-0418">Kinase</keyword>
<feature type="binding site" evidence="5">
    <location>
        <position position="109"/>
    </location>
    <ligand>
        <name>ATP</name>
        <dbReference type="ChEBI" id="CHEBI:30616"/>
    </ligand>
</feature>
<dbReference type="SUPFAM" id="SSF56112">
    <property type="entry name" value="Protein kinase-like (PK-like)"/>
    <property type="match status" value="1"/>
</dbReference>
<evidence type="ECO:0000256" key="7">
    <source>
        <dbReference type="SAM" id="Phobius"/>
    </source>
</evidence>
<proteinExistence type="predicted"/>
<dbReference type="InterPro" id="IPR008271">
    <property type="entry name" value="Ser/Thr_kinase_AS"/>
</dbReference>
<evidence type="ECO:0000313" key="10">
    <source>
        <dbReference type="Proteomes" id="UP000697710"/>
    </source>
</evidence>
<dbReference type="InterPro" id="IPR000719">
    <property type="entry name" value="Prot_kinase_dom"/>
</dbReference>
<dbReference type="GO" id="GO:0004674">
    <property type="term" value="F:protein serine/threonine kinase activity"/>
    <property type="evidence" value="ECO:0007669"/>
    <property type="project" value="TreeGrafter"/>
</dbReference>
<reference evidence="9" key="2">
    <citation type="journal article" date="2021" name="Microbiome">
        <title>Successional dynamics and alternative stable states in a saline activated sludge microbial community over 9 years.</title>
        <authorList>
            <person name="Wang Y."/>
            <person name="Ye J."/>
            <person name="Ju F."/>
            <person name="Liu L."/>
            <person name="Boyd J.A."/>
            <person name="Deng Y."/>
            <person name="Parks D.H."/>
            <person name="Jiang X."/>
            <person name="Yin X."/>
            <person name="Woodcroft B.J."/>
            <person name="Tyson G.W."/>
            <person name="Hugenholtz P."/>
            <person name="Polz M.F."/>
            <person name="Zhang T."/>
        </authorList>
    </citation>
    <scope>NUCLEOTIDE SEQUENCE</scope>
    <source>
        <strain evidence="9">HKST-UBA01</strain>
    </source>
</reference>
<name>A0A956RPF5_UNCEI</name>
<dbReference type="PANTHER" id="PTHR43289">
    <property type="entry name" value="MITOGEN-ACTIVATED PROTEIN KINASE KINASE KINASE 20-RELATED"/>
    <property type="match status" value="1"/>
</dbReference>
<comment type="caution">
    <text evidence="9">The sequence shown here is derived from an EMBL/GenBank/DDBJ whole genome shotgun (WGS) entry which is preliminary data.</text>
</comment>
<organism evidence="9 10">
    <name type="scientific">Eiseniibacteriota bacterium</name>
    <dbReference type="NCBI Taxonomy" id="2212470"/>
    <lineage>
        <taxon>Bacteria</taxon>
        <taxon>Candidatus Eiseniibacteriota</taxon>
    </lineage>
</organism>
<feature type="transmembrane region" description="Helical" evidence="7">
    <location>
        <begin position="756"/>
        <end position="774"/>
    </location>
</feature>
<dbReference type="Pfam" id="PF00069">
    <property type="entry name" value="Pkinase"/>
    <property type="match status" value="1"/>
</dbReference>
<keyword evidence="7" id="KW-1133">Transmembrane helix</keyword>
<dbReference type="InterPro" id="IPR017441">
    <property type="entry name" value="Protein_kinase_ATP_BS"/>
</dbReference>
<evidence type="ECO:0000256" key="6">
    <source>
        <dbReference type="SAM" id="MobiDB-lite"/>
    </source>
</evidence>
<dbReference type="InterPro" id="IPR011009">
    <property type="entry name" value="Kinase-like_dom_sf"/>
</dbReference>
<dbReference type="Proteomes" id="UP000697710">
    <property type="component" value="Unassembled WGS sequence"/>
</dbReference>
<evidence type="ECO:0000313" key="9">
    <source>
        <dbReference type="EMBL" id="MCA9727825.1"/>
    </source>
</evidence>
<feature type="transmembrane region" description="Helical" evidence="7">
    <location>
        <begin position="804"/>
        <end position="823"/>
    </location>
</feature>
<dbReference type="Gene3D" id="1.10.510.10">
    <property type="entry name" value="Transferase(Phosphotransferase) domain 1"/>
    <property type="match status" value="1"/>
</dbReference>
<feature type="region of interest" description="Disordered" evidence="6">
    <location>
        <begin position="29"/>
        <end position="59"/>
    </location>
</feature>
<evidence type="ECO:0000256" key="5">
    <source>
        <dbReference type="PROSITE-ProRule" id="PRU10141"/>
    </source>
</evidence>
<dbReference type="PROSITE" id="PS00108">
    <property type="entry name" value="PROTEIN_KINASE_ST"/>
    <property type="match status" value="1"/>
</dbReference>
<reference evidence="9" key="1">
    <citation type="submission" date="2020-04" db="EMBL/GenBank/DDBJ databases">
        <authorList>
            <person name="Zhang T."/>
        </authorList>
    </citation>
    <scope>NUCLEOTIDE SEQUENCE</scope>
    <source>
        <strain evidence="9">HKST-UBA01</strain>
    </source>
</reference>
<feature type="transmembrane region" description="Helical" evidence="7">
    <location>
        <begin position="830"/>
        <end position="853"/>
    </location>
</feature>
<accession>A0A956RPF5</accession>
<feature type="compositionally biased region" description="Polar residues" evidence="6">
    <location>
        <begin position="30"/>
        <end position="39"/>
    </location>
</feature>
<feature type="transmembrane region" description="Helical" evidence="7">
    <location>
        <begin position="638"/>
        <end position="656"/>
    </location>
</feature>
<keyword evidence="7" id="KW-0812">Transmembrane</keyword>
<feature type="transmembrane region" description="Helical" evidence="7">
    <location>
        <begin position="868"/>
        <end position="889"/>
    </location>
</feature>
<keyword evidence="2 5" id="KW-0547">Nucleotide-binding</keyword>
<protein>
    <submittedName>
        <fullName evidence="9">Protein kinase</fullName>
    </submittedName>
</protein>
<keyword evidence="1" id="KW-0808">Transferase</keyword>
<evidence type="ECO:0000256" key="3">
    <source>
        <dbReference type="ARBA" id="ARBA00022777"/>
    </source>
</evidence>
<feature type="transmembrane region" description="Helical" evidence="7">
    <location>
        <begin position="605"/>
        <end position="626"/>
    </location>
</feature>
<evidence type="ECO:0000256" key="1">
    <source>
        <dbReference type="ARBA" id="ARBA00022679"/>
    </source>
</evidence>
<evidence type="ECO:0000256" key="4">
    <source>
        <dbReference type="ARBA" id="ARBA00022840"/>
    </source>
</evidence>
<dbReference type="PROSITE" id="PS00107">
    <property type="entry name" value="PROTEIN_KINASE_ATP"/>
    <property type="match status" value="1"/>
</dbReference>
<keyword evidence="4 5" id="KW-0067">ATP-binding</keyword>
<gene>
    <name evidence="9" type="ORF">KC729_09095</name>
</gene>
<feature type="transmembrane region" description="Helical" evidence="7">
    <location>
        <begin position="724"/>
        <end position="744"/>
    </location>
</feature>
<feature type="transmembrane region" description="Helical" evidence="7">
    <location>
        <begin position="365"/>
        <end position="385"/>
    </location>
</feature>
<feature type="transmembrane region" description="Helical" evidence="7">
    <location>
        <begin position="781"/>
        <end position="798"/>
    </location>
</feature>
<dbReference type="Gene3D" id="3.30.200.20">
    <property type="entry name" value="Phosphorylase Kinase, domain 1"/>
    <property type="match status" value="1"/>
</dbReference>
<evidence type="ECO:0000256" key="2">
    <source>
        <dbReference type="ARBA" id="ARBA00022741"/>
    </source>
</evidence>
<dbReference type="EMBL" id="JAGQHR010000243">
    <property type="protein sequence ID" value="MCA9727825.1"/>
    <property type="molecule type" value="Genomic_DNA"/>
</dbReference>
<dbReference type="CDD" id="cd14014">
    <property type="entry name" value="STKc_PknB_like"/>
    <property type="match status" value="1"/>
</dbReference>
<dbReference type="PROSITE" id="PS50011">
    <property type="entry name" value="PROTEIN_KINASE_DOM"/>
    <property type="match status" value="1"/>
</dbReference>